<reference evidence="3" key="1">
    <citation type="submission" date="2011-08" db="EMBL/GenBank/DDBJ databases">
        <title>The draft genome of Latimeria chalumnae.</title>
        <authorList>
            <person name="Di Palma F."/>
            <person name="Alfoldi J."/>
            <person name="Johnson J."/>
            <person name="Berlin A."/>
            <person name="Gnerre S."/>
            <person name="Jaffe D."/>
            <person name="MacCallum I."/>
            <person name="Young S."/>
            <person name="Walker B.J."/>
            <person name="Lander E."/>
            <person name="Lindblad-Toh K."/>
        </authorList>
    </citation>
    <scope>NUCLEOTIDE SEQUENCE [LARGE SCALE GENOMIC DNA]</scope>
    <source>
        <strain evidence="3">Wild caught</strain>
    </source>
</reference>
<dbReference type="InParanoid" id="H3A363"/>
<organism evidence="2 3">
    <name type="scientific">Latimeria chalumnae</name>
    <name type="common">Coelacanth</name>
    <dbReference type="NCBI Taxonomy" id="7897"/>
    <lineage>
        <taxon>Eukaryota</taxon>
        <taxon>Metazoa</taxon>
        <taxon>Chordata</taxon>
        <taxon>Craniata</taxon>
        <taxon>Vertebrata</taxon>
        <taxon>Euteleostomi</taxon>
        <taxon>Coelacanthiformes</taxon>
        <taxon>Coelacanthidae</taxon>
        <taxon>Latimeria</taxon>
    </lineage>
</organism>
<dbReference type="Proteomes" id="UP000008672">
    <property type="component" value="Unassembled WGS sequence"/>
</dbReference>
<evidence type="ECO:0000256" key="1">
    <source>
        <dbReference type="SAM" id="Coils"/>
    </source>
</evidence>
<dbReference type="GeneTree" id="ENSGT00940000164075"/>
<dbReference type="eggNOG" id="ENOG502SRQ0">
    <property type="taxonomic scope" value="Eukaryota"/>
</dbReference>
<name>H3A363_LATCH</name>
<keyword evidence="1" id="KW-0175">Coiled coil</keyword>
<dbReference type="STRING" id="7897.ENSLACP00000004084"/>
<feature type="coiled-coil region" evidence="1">
    <location>
        <begin position="22"/>
        <end position="84"/>
    </location>
</feature>
<evidence type="ECO:0000313" key="2">
    <source>
        <dbReference type="Ensembl" id="ENSLACP00000004084.1"/>
    </source>
</evidence>
<dbReference type="PANTHER" id="PTHR11505">
    <property type="entry name" value="L1 TRANSPOSABLE ELEMENT-RELATED"/>
    <property type="match status" value="1"/>
</dbReference>
<reference evidence="2" key="2">
    <citation type="submission" date="2025-08" db="UniProtKB">
        <authorList>
            <consortium name="Ensembl"/>
        </authorList>
    </citation>
    <scope>IDENTIFICATION</scope>
</reference>
<dbReference type="Ensembl" id="ENSLACT00000004120.1">
    <property type="protein sequence ID" value="ENSLACP00000004084.1"/>
    <property type="gene ID" value="ENSLACG00000003631.1"/>
</dbReference>
<dbReference type="Gene3D" id="3.30.70.1820">
    <property type="entry name" value="L1 transposable element, RRM domain"/>
    <property type="match status" value="1"/>
</dbReference>
<dbReference type="AlphaFoldDB" id="H3A363"/>
<accession>H3A363</accession>
<dbReference type="EMBL" id="AFYH01169109">
    <property type="status" value="NOT_ANNOTATED_CDS"/>
    <property type="molecule type" value="Genomic_DNA"/>
</dbReference>
<sequence length="205" mass="24318">VEQDGRLLRELCKVARLNPQKVLNMDKKIEAFTKHMEEAERRTGDTEDLVHTMETLVQQLQETINKLQDKADDLENRSRRCNLRLVGLPEEAWLPTLLNLPELSDNLEIERAHRTFLSKVRNVDRPRMLLFKLLRYRDKETILRQARNLGPLTFNKPIYLFPDMRKRKSFSDVKWLCKDLAIPFALLFPARLRVDFQGQRLFFTS</sequence>
<dbReference type="InterPro" id="IPR004244">
    <property type="entry name" value="Transposase_22"/>
</dbReference>
<evidence type="ECO:0008006" key="4">
    <source>
        <dbReference type="Google" id="ProtNLM"/>
    </source>
</evidence>
<keyword evidence="3" id="KW-1185">Reference proteome</keyword>
<protein>
    <recommendedName>
        <fullName evidence="4">L1 transposable element RRM domain-containing protein</fullName>
    </recommendedName>
</protein>
<proteinExistence type="predicted"/>
<evidence type="ECO:0000313" key="3">
    <source>
        <dbReference type="Proteomes" id="UP000008672"/>
    </source>
</evidence>
<reference evidence="2" key="3">
    <citation type="submission" date="2025-09" db="UniProtKB">
        <authorList>
            <consortium name="Ensembl"/>
        </authorList>
    </citation>
    <scope>IDENTIFICATION</scope>
</reference>